<dbReference type="InterPro" id="IPR036691">
    <property type="entry name" value="Endo/exonu/phosph_ase_sf"/>
</dbReference>
<evidence type="ECO:0000259" key="3">
    <source>
        <dbReference type="Pfam" id="PF14529"/>
    </source>
</evidence>
<dbReference type="AlphaFoldDB" id="A0A8S3T2A2"/>
<sequence length="925" mass="105867">MKTNSVIAIQEHFLYNCEKSKLEKFCSENNWSCLIKCVDDTDPISNYAKPRGMAGTAMLWSNQITEKITVLNEGSHRISAVTLSDDILDFNLYCVYMPCQNYSMDLFESTLDELGEIMTKYSNSTTIILGDMNASVNRSKGYRQDKALKSFLNEKHLSVPKDYPEAHTYYHHGGKQSSQIDYILISSTQIDKISDIKVMIDEPLNTSSHRSVQATLSCFFSTRTTKSGKSISTLKKVNWKKLDNEKYEQLLQQRLSYMFIDNSIFSFIEMSCEELFNILTTTAFECAPTISVGKRKRSWNSVLQQLCKQSKDAHWKWKSLGSPSDINDPANRKRLDMKRELRKLQRQLNAEERHSLYQNIMNAHSGDNATFYKIIRRQRQSGKRLLDCLIIDDVHFDTPDLIREAWTNYFTDLSTPSEKPQNQQYRSQVELDRILLQDILEHEDEKTIEFDIGTIQKCISKMKTGKATDQFGISAEHFKYGGEKTAKILTNLINEAFKFKRVPQCFKEGIVSPLFKGHGKPICLPKSYRRITVSPVMGKLMESVHLCLEEPKLLKVQSRLQRGFTAGVNPTFAALPLTEAIIEAKELGQTLYTTFVDASSAFDVVWHASLLKSIFQSGISGQSWQILNDWYTNMSSAVRWEGKLSTSFAELQGVRQGSRLREVELQQRPIIGNRLKTARQTSYALMGSGLHGLNGLNPEVSCKLWSTYVVPRLLFGLEIVNLSAKDISRLDIFCNNFLKQIQNLPARASNAGAYLLLGQLPIIALLHKKILITFGTIARSDSVENDLAKRQLSTKGKNSKSWFIRADKILKQYNLPCASEVLLKPETKYKWKMKVKKCVDGFWSEKLFTEAKSKPSLRYLNIKNCKIGVVNSIWKSAGSEQMCIRKACYKIKMLLDTYILQYHRSKFSNGQKLQFVRYVRKELKI</sequence>
<dbReference type="Proteomes" id="UP000683360">
    <property type="component" value="Unassembled WGS sequence"/>
</dbReference>
<proteinExistence type="predicted"/>
<dbReference type="InterPro" id="IPR000477">
    <property type="entry name" value="RT_dom"/>
</dbReference>
<dbReference type="PANTHER" id="PTHR19446">
    <property type="entry name" value="REVERSE TRANSCRIPTASES"/>
    <property type="match status" value="1"/>
</dbReference>
<evidence type="ECO:0000256" key="1">
    <source>
        <dbReference type="SAM" id="Coils"/>
    </source>
</evidence>
<feature type="domain" description="Reverse transcriptase" evidence="2">
    <location>
        <begin position="525"/>
        <end position="659"/>
    </location>
</feature>
<organism evidence="4 5">
    <name type="scientific">Mytilus edulis</name>
    <name type="common">Blue mussel</name>
    <dbReference type="NCBI Taxonomy" id="6550"/>
    <lineage>
        <taxon>Eukaryota</taxon>
        <taxon>Metazoa</taxon>
        <taxon>Spiralia</taxon>
        <taxon>Lophotrochozoa</taxon>
        <taxon>Mollusca</taxon>
        <taxon>Bivalvia</taxon>
        <taxon>Autobranchia</taxon>
        <taxon>Pteriomorphia</taxon>
        <taxon>Mytilida</taxon>
        <taxon>Mytiloidea</taxon>
        <taxon>Mytilidae</taxon>
        <taxon>Mytilinae</taxon>
        <taxon>Mytilus</taxon>
    </lineage>
</organism>
<accession>A0A8S3T2A2</accession>
<evidence type="ECO:0000313" key="4">
    <source>
        <dbReference type="EMBL" id="CAG2225904.1"/>
    </source>
</evidence>
<evidence type="ECO:0000313" key="5">
    <source>
        <dbReference type="Proteomes" id="UP000683360"/>
    </source>
</evidence>
<dbReference type="Pfam" id="PF00078">
    <property type="entry name" value="RVT_1"/>
    <property type="match status" value="1"/>
</dbReference>
<feature type="coiled-coil region" evidence="1">
    <location>
        <begin position="327"/>
        <end position="354"/>
    </location>
</feature>
<reference evidence="4" key="1">
    <citation type="submission" date="2021-03" db="EMBL/GenBank/DDBJ databases">
        <authorList>
            <person name="Bekaert M."/>
        </authorList>
    </citation>
    <scope>NUCLEOTIDE SEQUENCE</scope>
</reference>
<evidence type="ECO:0000259" key="2">
    <source>
        <dbReference type="Pfam" id="PF00078"/>
    </source>
</evidence>
<dbReference type="EMBL" id="CAJPWZ010001862">
    <property type="protein sequence ID" value="CAG2225904.1"/>
    <property type="molecule type" value="Genomic_DNA"/>
</dbReference>
<dbReference type="Gene3D" id="3.60.10.10">
    <property type="entry name" value="Endonuclease/exonuclease/phosphatase"/>
    <property type="match status" value="1"/>
</dbReference>
<dbReference type="InterPro" id="IPR005135">
    <property type="entry name" value="Endo/exonuclease/phosphatase"/>
</dbReference>
<gene>
    <name evidence="4" type="ORF">MEDL_39001</name>
</gene>
<keyword evidence="1" id="KW-0175">Coiled coil</keyword>
<dbReference type="GO" id="GO:0003824">
    <property type="term" value="F:catalytic activity"/>
    <property type="evidence" value="ECO:0007669"/>
    <property type="project" value="InterPro"/>
</dbReference>
<feature type="domain" description="Endonuclease/exonuclease/phosphatase" evidence="3">
    <location>
        <begin position="91"/>
        <end position="211"/>
    </location>
</feature>
<evidence type="ECO:0008006" key="6">
    <source>
        <dbReference type="Google" id="ProtNLM"/>
    </source>
</evidence>
<protein>
    <recommendedName>
        <fullName evidence="6">Reverse transcriptase domain-containing protein</fullName>
    </recommendedName>
</protein>
<dbReference type="SUPFAM" id="SSF56219">
    <property type="entry name" value="DNase I-like"/>
    <property type="match status" value="1"/>
</dbReference>
<name>A0A8S3T2A2_MYTED</name>
<keyword evidence="5" id="KW-1185">Reference proteome</keyword>
<comment type="caution">
    <text evidence="4">The sequence shown here is derived from an EMBL/GenBank/DDBJ whole genome shotgun (WGS) entry which is preliminary data.</text>
</comment>
<dbReference type="OrthoDB" id="425681at2759"/>
<dbReference type="Pfam" id="PF14529">
    <property type="entry name" value="Exo_endo_phos_2"/>
    <property type="match status" value="1"/>
</dbReference>